<protein>
    <recommendedName>
        <fullName evidence="5">Transmembrane protein</fullName>
    </recommendedName>
</protein>
<dbReference type="PANTHER" id="PTHR35463">
    <property type="entry name" value="TRANSMEMBRANE PROTEIN"/>
    <property type="match status" value="1"/>
</dbReference>
<feature type="region of interest" description="Disordered" evidence="1">
    <location>
        <begin position="133"/>
        <end position="159"/>
    </location>
</feature>
<dbReference type="PANTHER" id="PTHR35463:SF11">
    <property type="entry name" value="TRANSMEMBRANE PROTEIN"/>
    <property type="match status" value="1"/>
</dbReference>
<reference evidence="3 4" key="1">
    <citation type="submission" date="2024-03" db="EMBL/GenBank/DDBJ databases">
        <authorList>
            <person name="Martinez-Hernandez J."/>
        </authorList>
    </citation>
    <scope>NUCLEOTIDE SEQUENCE [LARGE SCALE GENOMIC DNA]</scope>
</reference>
<dbReference type="Proteomes" id="UP001497480">
    <property type="component" value="Unassembled WGS sequence"/>
</dbReference>
<organism evidence="3 4">
    <name type="scientific">Lupinus luteus</name>
    <name type="common">European yellow lupine</name>
    <dbReference type="NCBI Taxonomy" id="3873"/>
    <lineage>
        <taxon>Eukaryota</taxon>
        <taxon>Viridiplantae</taxon>
        <taxon>Streptophyta</taxon>
        <taxon>Embryophyta</taxon>
        <taxon>Tracheophyta</taxon>
        <taxon>Spermatophyta</taxon>
        <taxon>Magnoliopsida</taxon>
        <taxon>eudicotyledons</taxon>
        <taxon>Gunneridae</taxon>
        <taxon>Pentapetalae</taxon>
        <taxon>rosids</taxon>
        <taxon>fabids</taxon>
        <taxon>Fabales</taxon>
        <taxon>Fabaceae</taxon>
        <taxon>Papilionoideae</taxon>
        <taxon>50 kb inversion clade</taxon>
        <taxon>genistoids sensu lato</taxon>
        <taxon>core genistoids</taxon>
        <taxon>Genisteae</taxon>
        <taxon>Lupinus</taxon>
    </lineage>
</organism>
<comment type="caution">
    <text evidence="3">The sequence shown here is derived from an EMBL/GenBank/DDBJ whole genome shotgun (WGS) entry which is preliminary data.</text>
</comment>
<dbReference type="AlphaFoldDB" id="A0AAV1WHA3"/>
<gene>
    <name evidence="3" type="ORF">LLUT_LOCUS9653</name>
</gene>
<feature type="signal peptide" evidence="2">
    <location>
        <begin position="1"/>
        <end position="31"/>
    </location>
</feature>
<evidence type="ECO:0008006" key="5">
    <source>
        <dbReference type="Google" id="ProtNLM"/>
    </source>
</evidence>
<sequence length="159" mass="17940">MLSSMNKDRVGGGALLFLCVLLCFSISFGYGDDENEEQRKESYLWVWKRFRSAYSMYSSLFPATNIGNYWHMVKAFLSHAYALFFPPNIDFRRGDEVERVGEDGGLKEAISKSIGKSKATLEDVAKSAANIAKDKVVNNNNNKKTSLSKHSESQHQNEL</sequence>
<feature type="chain" id="PRO_5043348437" description="Transmembrane protein" evidence="2">
    <location>
        <begin position="32"/>
        <end position="159"/>
    </location>
</feature>
<evidence type="ECO:0000313" key="3">
    <source>
        <dbReference type="EMBL" id="CAL0308593.1"/>
    </source>
</evidence>
<evidence type="ECO:0000256" key="2">
    <source>
        <dbReference type="SAM" id="SignalP"/>
    </source>
</evidence>
<feature type="compositionally biased region" description="Basic and acidic residues" evidence="1">
    <location>
        <begin position="149"/>
        <end position="159"/>
    </location>
</feature>
<dbReference type="EMBL" id="CAXHTB010000006">
    <property type="protein sequence ID" value="CAL0308593.1"/>
    <property type="molecule type" value="Genomic_DNA"/>
</dbReference>
<proteinExistence type="predicted"/>
<keyword evidence="4" id="KW-1185">Reference proteome</keyword>
<accession>A0AAV1WHA3</accession>
<name>A0AAV1WHA3_LUPLU</name>
<evidence type="ECO:0000256" key="1">
    <source>
        <dbReference type="SAM" id="MobiDB-lite"/>
    </source>
</evidence>
<keyword evidence="2" id="KW-0732">Signal</keyword>
<evidence type="ECO:0000313" key="4">
    <source>
        <dbReference type="Proteomes" id="UP001497480"/>
    </source>
</evidence>